<reference evidence="8 9" key="1">
    <citation type="journal article" date="2016" name="DNA Res.">
        <title>The draft genome of MD-2 pineapple using hybrid error correction of long reads.</title>
        <authorList>
            <person name="Redwan R.M."/>
            <person name="Saidin A."/>
            <person name="Kumar S.V."/>
        </authorList>
    </citation>
    <scope>NUCLEOTIDE SEQUENCE [LARGE SCALE GENOMIC DNA]</scope>
    <source>
        <strain evidence="9">cv. MD2</strain>
        <tissue evidence="8">Leaf</tissue>
    </source>
</reference>
<evidence type="ECO:0000256" key="6">
    <source>
        <dbReference type="SAM" id="MobiDB-lite"/>
    </source>
</evidence>
<evidence type="ECO:0000256" key="4">
    <source>
        <dbReference type="ARBA" id="ARBA00023163"/>
    </source>
</evidence>
<protein>
    <submittedName>
        <fullName evidence="8">Putative WRKY transcription factor 11</fullName>
    </submittedName>
</protein>
<dbReference type="SUPFAM" id="SSF118290">
    <property type="entry name" value="WRKY DNA-binding domain"/>
    <property type="match status" value="1"/>
</dbReference>
<feature type="region of interest" description="Disordered" evidence="6">
    <location>
        <begin position="172"/>
        <end position="196"/>
    </location>
</feature>
<dbReference type="Proteomes" id="UP000092600">
    <property type="component" value="Unassembled WGS sequence"/>
</dbReference>
<accession>A0A199WA35</accession>
<dbReference type="Pfam" id="PF03106">
    <property type="entry name" value="WRKY"/>
    <property type="match status" value="1"/>
</dbReference>
<dbReference type="PANTHER" id="PTHR31282">
    <property type="entry name" value="WRKY TRANSCRIPTION FACTOR 21-RELATED"/>
    <property type="match status" value="1"/>
</dbReference>
<dbReference type="Pfam" id="PF10533">
    <property type="entry name" value="Plant_zn_clust"/>
    <property type="match status" value="1"/>
</dbReference>
<feature type="compositionally biased region" description="Pro residues" evidence="6">
    <location>
        <begin position="79"/>
        <end position="94"/>
    </location>
</feature>
<comment type="caution">
    <text evidence="8">The sequence shown here is derived from an EMBL/GenBank/DDBJ whole genome shotgun (WGS) entry which is preliminary data.</text>
</comment>
<evidence type="ECO:0000313" key="9">
    <source>
        <dbReference type="Proteomes" id="UP000092600"/>
    </source>
</evidence>
<evidence type="ECO:0000256" key="2">
    <source>
        <dbReference type="ARBA" id="ARBA00023015"/>
    </source>
</evidence>
<dbReference type="InterPro" id="IPR003657">
    <property type="entry name" value="WRKY_dom"/>
</dbReference>
<dbReference type="AlphaFoldDB" id="A0A199WA35"/>
<evidence type="ECO:0000313" key="8">
    <source>
        <dbReference type="EMBL" id="OAY85755.1"/>
    </source>
</evidence>
<feature type="compositionally biased region" description="Pro residues" evidence="6">
    <location>
        <begin position="101"/>
        <end position="110"/>
    </location>
</feature>
<name>A0A199WA35_ANACO</name>
<evidence type="ECO:0000256" key="1">
    <source>
        <dbReference type="ARBA" id="ARBA00004123"/>
    </source>
</evidence>
<dbReference type="PROSITE" id="PS50811">
    <property type="entry name" value="WRKY"/>
    <property type="match status" value="1"/>
</dbReference>
<dbReference type="SMART" id="SM00774">
    <property type="entry name" value="WRKY"/>
    <property type="match status" value="1"/>
</dbReference>
<evidence type="ECO:0000256" key="5">
    <source>
        <dbReference type="ARBA" id="ARBA00023242"/>
    </source>
</evidence>
<keyword evidence="5" id="KW-0539">Nucleus</keyword>
<feature type="domain" description="WRKY" evidence="7">
    <location>
        <begin position="227"/>
        <end position="293"/>
    </location>
</feature>
<sequence>MTVDLMGCAKIDEHAAIQEAAAAGLRSLEHMVFQLSRPAGPYQPLDCKEIADQTVSKFRKMISILNRTGHARFRRGPSPADPRPPPPPPPPPPQAQALTLAPPPPPPPAPVMAAPASVTLDFTKPNGKESLVSGMSPAMSTTSATSSFFSSITAGEGSVTKGKPPILGAAAAVSGGGKPPLSSSAGGGYKRKCHGEGHAQGQERCHCTKKRKNRVKRTIRVAAISSKVADIPADEFSWRKYGQKPIKGSPYPRGYYKCSTVRGCPARKHVERATDDPSMLIVTYEGDHRHAPTPTPTTTLVP</sequence>
<evidence type="ECO:0000256" key="3">
    <source>
        <dbReference type="ARBA" id="ARBA00023125"/>
    </source>
</evidence>
<keyword evidence="2" id="KW-0805">Transcription regulation</keyword>
<keyword evidence="4" id="KW-0804">Transcription</keyword>
<dbReference type="EMBL" id="LSRQ01000052">
    <property type="protein sequence ID" value="OAY85755.1"/>
    <property type="molecule type" value="Genomic_DNA"/>
</dbReference>
<dbReference type="InterPro" id="IPR018872">
    <property type="entry name" value="Zn-cluster-dom"/>
</dbReference>
<dbReference type="InterPro" id="IPR044810">
    <property type="entry name" value="WRKY_plant"/>
</dbReference>
<dbReference type="InterPro" id="IPR036576">
    <property type="entry name" value="WRKY_dom_sf"/>
</dbReference>
<dbReference type="GO" id="GO:0003700">
    <property type="term" value="F:DNA-binding transcription factor activity"/>
    <property type="evidence" value="ECO:0007669"/>
    <property type="project" value="InterPro"/>
</dbReference>
<evidence type="ECO:0000259" key="7">
    <source>
        <dbReference type="PROSITE" id="PS50811"/>
    </source>
</evidence>
<dbReference type="GO" id="GO:0005634">
    <property type="term" value="C:nucleus"/>
    <property type="evidence" value="ECO:0007669"/>
    <property type="project" value="UniProtKB-SubCell"/>
</dbReference>
<dbReference type="Gene3D" id="2.20.25.80">
    <property type="entry name" value="WRKY domain"/>
    <property type="match status" value="1"/>
</dbReference>
<keyword evidence="3" id="KW-0238">DNA-binding</keyword>
<dbReference type="GO" id="GO:0043565">
    <property type="term" value="F:sequence-specific DNA binding"/>
    <property type="evidence" value="ECO:0007669"/>
    <property type="project" value="InterPro"/>
</dbReference>
<organism evidence="8 9">
    <name type="scientific">Ananas comosus</name>
    <name type="common">Pineapple</name>
    <name type="synonym">Ananas ananas</name>
    <dbReference type="NCBI Taxonomy" id="4615"/>
    <lineage>
        <taxon>Eukaryota</taxon>
        <taxon>Viridiplantae</taxon>
        <taxon>Streptophyta</taxon>
        <taxon>Embryophyta</taxon>
        <taxon>Tracheophyta</taxon>
        <taxon>Spermatophyta</taxon>
        <taxon>Magnoliopsida</taxon>
        <taxon>Liliopsida</taxon>
        <taxon>Poales</taxon>
        <taxon>Bromeliaceae</taxon>
        <taxon>Bromelioideae</taxon>
        <taxon>Ananas</taxon>
    </lineage>
</organism>
<proteinExistence type="predicted"/>
<dbReference type="FunFam" id="2.20.25.80:FF:000004">
    <property type="entry name" value="WRKY transcription factor 65"/>
    <property type="match status" value="1"/>
</dbReference>
<comment type="subcellular location">
    <subcellularLocation>
        <location evidence="1">Nucleus</location>
    </subcellularLocation>
</comment>
<gene>
    <name evidence="8" type="ORF">ACMD2_17541</name>
</gene>
<feature type="region of interest" description="Disordered" evidence="6">
    <location>
        <begin position="67"/>
        <end position="113"/>
    </location>
</feature>